<sequence>MLKHGILARYIQAERELFLPVSIDDGKAKSGAGAADRRLQMDLAVNRIENGALLAGSATA</sequence>
<comment type="caution">
    <text evidence="1">The sequence shown here is derived from an EMBL/GenBank/DDBJ whole genome shotgun (WGS) entry which is preliminary data.</text>
</comment>
<proteinExistence type="predicted"/>
<evidence type="ECO:0000313" key="1">
    <source>
        <dbReference type="EMBL" id="RUL96274.1"/>
    </source>
</evidence>
<evidence type="ECO:0000313" key="2">
    <source>
        <dbReference type="Proteomes" id="UP000273611"/>
    </source>
</evidence>
<dbReference type="EMBL" id="RIBW01000024">
    <property type="protein sequence ID" value="RUL96274.1"/>
    <property type="molecule type" value="Genomic_DNA"/>
</dbReference>
<dbReference type="AlphaFoldDB" id="A0A3S0RGL6"/>
<organism evidence="1 2">
    <name type="scientific">Rhizobium anhuiense</name>
    <dbReference type="NCBI Taxonomy" id="1184720"/>
    <lineage>
        <taxon>Bacteria</taxon>
        <taxon>Pseudomonadati</taxon>
        <taxon>Pseudomonadota</taxon>
        <taxon>Alphaproteobacteria</taxon>
        <taxon>Hyphomicrobiales</taxon>
        <taxon>Rhizobiaceae</taxon>
        <taxon>Rhizobium/Agrobacterium group</taxon>
        <taxon>Rhizobium</taxon>
    </lineage>
</organism>
<gene>
    <name evidence="1" type="ORF">EEQ99_31820</name>
</gene>
<reference evidence="1 2" key="1">
    <citation type="journal article" date="2015" name="Int. J. Syst. Evol. Microbiol.">
        <title>Rhizobium anhuiense sp. nov., isolated from effective nodules of Vicia faba and Pisum sativum.</title>
        <authorList>
            <person name="Zhang Y.J."/>
            <person name="Zheng W.T."/>
            <person name="Everall I."/>
            <person name="Young J.P."/>
            <person name="Zhang X.X."/>
            <person name="Tian C.F."/>
            <person name="Sui X.H."/>
            <person name="Wang E.T."/>
            <person name="Chen W.X."/>
        </authorList>
    </citation>
    <scope>NUCLEOTIDE SEQUENCE [LARGE SCALE GENOMIC DNA]</scope>
    <source>
        <strain evidence="1 2">CCBAU 23252</strain>
    </source>
</reference>
<name>A0A3S0RGL6_9HYPH</name>
<protein>
    <submittedName>
        <fullName evidence="1">Uncharacterized protein</fullName>
    </submittedName>
</protein>
<dbReference type="Proteomes" id="UP000273611">
    <property type="component" value="Unassembled WGS sequence"/>
</dbReference>
<accession>A0A3S0RGL6</accession>